<dbReference type="RefSeq" id="XP_008561915.1">
    <property type="nucleotide sequence ID" value="XM_008563693.1"/>
</dbReference>
<evidence type="ECO:0000256" key="1">
    <source>
        <dbReference type="SAM" id="MobiDB-lite"/>
    </source>
</evidence>
<feature type="region of interest" description="Disordered" evidence="1">
    <location>
        <begin position="29"/>
        <end position="84"/>
    </location>
</feature>
<reference evidence="3" key="1">
    <citation type="submission" date="2025-08" db="UniProtKB">
        <authorList>
            <consortium name="RefSeq"/>
        </authorList>
    </citation>
    <scope>IDENTIFICATION</scope>
</reference>
<proteinExistence type="predicted"/>
<organism evidence="2 3">
    <name type="scientific">Galeopterus variegatus</name>
    <name type="common">Malayan flying lemur</name>
    <name type="synonym">Cynocephalus variegatus</name>
    <dbReference type="NCBI Taxonomy" id="482537"/>
    <lineage>
        <taxon>Eukaryota</taxon>
        <taxon>Metazoa</taxon>
        <taxon>Chordata</taxon>
        <taxon>Craniata</taxon>
        <taxon>Vertebrata</taxon>
        <taxon>Euteleostomi</taxon>
        <taxon>Mammalia</taxon>
        <taxon>Eutheria</taxon>
        <taxon>Euarchontoglires</taxon>
        <taxon>Dermoptera</taxon>
        <taxon>Cynocephalidae</taxon>
        <taxon>Galeopterus</taxon>
    </lineage>
</organism>
<dbReference type="Proteomes" id="UP000694923">
    <property type="component" value="Unplaced"/>
</dbReference>
<evidence type="ECO:0000313" key="3">
    <source>
        <dbReference type="RefSeq" id="XP_008561915.1"/>
    </source>
</evidence>
<gene>
    <name evidence="3" type="primary">LOC103582003</name>
</gene>
<feature type="compositionally biased region" description="Basic and acidic residues" evidence="1">
    <location>
        <begin position="29"/>
        <end position="41"/>
    </location>
</feature>
<sequence>MAPEVIACDKNPDATYDYRDLTELAKKLRAVEDMRPPHKVTDYSSSSEESGTTDEEDEDVEQGGAGESTSGPEDTRAPSVLGIS</sequence>
<keyword evidence="2" id="KW-1185">Reference proteome</keyword>
<dbReference type="GeneID" id="103582003"/>
<name>A0ABM0Q0M4_GALVR</name>
<protein>
    <submittedName>
        <fullName evidence="3">Mitogen-activated protein kinase kinase kinase kinase 4-like</fullName>
    </submittedName>
</protein>
<feature type="compositionally biased region" description="Acidic residues" evidence="1">
    <location>
        <begin position="51"/>
        <end position="61"/>
    </location>
</feature>
<accession>A0ABM0Q0M4</accession>
<evidence type="ECO:0000313" key="2">
    <source>
        <dbReference type="Proteomes" id="UP000694923"/>
    </source>
</evidence>